<dbReference type="Gene3D" id="1.10.150.750">
    <property type="match status" value="1"/>
</dbReference>
<name>A0A1H1CXY2_9MICC</name>
<dbReference type="InterPro" id="IPR023214">
    <property type="entry name" value="HAD_sf"/>
</dbReference>
<dbReference type="GO" id="GO:0016787">
    <property type="term" value="F:hydrolase activity"/>
    <property type="evidence" value="ECO:0007669"/>
    <property type="project" value="UniProtKB-KW"/>
</dbReference>
<keyword evidence="3" id="KW-1185">Reference proteome</keyword>
<dbReference type="SUPFAM" id="SSF56784">
    <property type="entry name" value="HAD-like"/>
    <property type="match status" value="1"/>
</dbReference>
<dbReference type="InterPro" id="IPR051540">
    <property type="entry name" value="S-2-haloacid_dehalogenase"/>
</dbReference>
<proteinExistence type="predicted"/>
<evidence type="ECO:0000256" key="1">
    <source>
        <dbReference type="ARBA" id="ARBA00022801"/>
    </source>
</evidence>
<accession>A0A1H1CXY2</accession>
<dbReference type="OrthoDB" id="3774052at2"/>
<evidence type="ECO:0000313" key="3">
    <source>
        <dbReference type="Proteomes" id="UP000181917"/>
    </source>
</evidence>
<dbReference type="SFLD" id="SFLDS00003">
    <property type="entry name" value="Haloacid_Dehalogenase"/>
    <property type="match status" value="1"/>
</dbReference>
<dbReference type="Pfam" id="PF00702">
    <property type="entry name" value="Hydrolase"/>
    <property type="match status" value="1"/>
</dbReference>
<dbReference type="PANTHER" id="PTHR43316:SF9">
    <property type="entry name" value="ACID DEHALOGENASE, PUTATIVE (AFU_ORTHOLOGUE AFUA_6G14460)-RELATED"/>
    <property type="match status" value="1"/>
</dbReference>
<dbReference type="InterPro" id="IPR036412">
    <property type="entry name" value="HAD-like_sf"/>
</dbReference>
<dbReference type="PANTHER" id="PTHR43316">
    <property type="entry name" value="HYDROLASE, HALOACID DELAHOGENASE-RELATED"/>
    <property type="match status" value="1"/>
</dbReference>
<dbReference type="NCBIfam" id="TIGR01493">
    <property type="entry name" value="HAD-SF-IA-v2"/>
    <property type="match status" value="1"/>
</dbReference>
<dbReference type="Proteomes" id="UP000181917">
    <property type="component" value="Unassembled WGS sequence"/>
</dbReference>
<keyword evidence="1" id="KW-0378">Hydrolase</keyword>
<dbReference type="NCBIfam" id="TIGR01549">
    <property type="entry name" value="HAD-SF-IA-v1"/>
    <property type="match status" value="1"/>
</dbReference>
<dbReference type="STRING" id="37928.SAMN04489742_2145"/>
<dbReference type="AlphaFoldDB" id="A0A1H1CXY2"/>
<dbReference type="KEGG" id="acry:AC20117_06680"/>
<protein>
    <submittedName>
        <fullName evidence="2">2-haloacid dehalogenase</fullName>
    </submittedName>
</protein>
<evidence type="ECO:0000313" key="2">
    <source>
        <dbReference type="EMBL" id="SDQ68869.1"/>
    </source>
</evidence>
<dbReference type="InterPro" id="IPR006439">
    <property type="entry name" value="HAD-SF_hydro_IA"/>
</dbReference>
<dbReference type="RefSeq" id="WP_074700390.1">
    <property type="nucleotide sequence ID" value="NZ_CP018863.1"/>
</dbReference>
<organism evidence="2 3">
    <name type="scientific">Crystallibacter crystallopoietes</name>
    <dbReference type="NCBI Taxonomy" id="37928"/>
    <lineage>
        <taxon>Bacteria</taxon>
        <taxon>Bacillati</taxon>
        <taxon>Actinomycetota</taxon>
        <taxon>Actinomycetes</taxon>
        <taxon>Micrococcales</taxon>
        <taxon>Micrococcaceae</taxon>
        <taxon>Crystallibacter</taxon>
    </lineage>
</organism>
<dbReference type="SFLD" id="SFLDG01129">
    <property type="entry name" value="C1.5:_HAD__Beta-PGM__Phosphata"/>
    <property type="match status" value="1"/>
</dbReference>
<gene>
    <name evidence="2" type="ORF">SAMN04489742_2145</name>
</gene>
<dbReference type="Gene3D" id="3.40.50.1000">
    <property type="entry name" value="HAD superfamily/HAD-like"/>
    <property type="match status" value="1"/>
</dbReference>
<sequence>MSNNTPIATFDCYRTLIDFDLNRLALPIVQERLDEVGIDHDTFLDNLRVMRFQAVAEGPYRRYQDLVRSTLENAMLLHGARYEDGYGDQLVEEAKSLPVFPEVPEALRKLKEKGVQLAIISNSDRDFIPHHVKTIGVEFDYVITAEDAGWYKPRPGAFEHLFKTIDRDPSLITHVAQGWEYDIMPAKQYGVRRIWVNRYGFKGSDFYQPYNEIQDLSTLPDFWNN</sequence>
<dbReference type="PRINTS" id="PR00413">
    <property type="entry name" value="HADHALOGNASE"/>
</dbReference>
<dbReference type="EMBL" id="FNKH01000002">
    <property type="protein sequence ID" value="SDQ68869.1"/>
    <property type="molecule type" value="Genomic_DNA"/>
</dbReference>
<reference evidence="2 3" key="1">
    <citation type="submission" date="2016-10" db="EMBL/GenBank/DDBJ databases">
        <authorList>
            <person name="de Groot N.N."/>
        </authorList>
    </citation>
    <scope>NUCLEOTIDE SEQUENCE [LARGE SCALE GENOMIC DNA]</scope>
    <source>
        <strain evidence="2 3">DSM 20117</strain>
    </source>
</reference>